<dbReference type="Proteomes" id="UP001589627">
    <property type="component" value="Unassembled WGS sequence"/>
</dbReference>
<comment type="caution">
    <text evidence="2">The sequence shown here is derived from an EMBL/GenBank/DDBJ whole genome shotgun (WGS) entry which is preliminary data.</text>
</comment>
<evidence type="ECO:0000256" key="1">
    <source>
        <dbReference type="SAM" id="MobiDB-lite"/>
    </source>
</evidence>
<accession>A0ABV5YXP8</accession>
<sequence length="70" mass="7396">MDGSTGGFYSGPLAATEAAWARPRHPGHPVFQASASALIRESLSARRAAPTHDELEKAHRAAVRSSAEEV</sequence>
<reference evidence="2 3" key="1">
    <citation type="submission" date="2024-09" db="EMBL/GenBank/DDBJ databases">
        <authorList>
            <person name="Sun Q."/>
            <person name="Mori K."/>
        </authorList>
    </citation>
    <scope>NUCLEOTIDE SEQUENCE [LARGE SCALE GENOMIC DNA]</scope>
    <source>
        <strain evidence="2 3">TBRC 0563</strain>
    </source>
</reference>
<dbReference type="EMBL" id="JBHLZP010000835">
    <property type="protein sequence ID" value="MFB9839862.1"/>
    <property type="molecule type" value="Genomic_DNA"/>
</dbReference>
<keyword evidence="3" id="KW-1185">Reference proteome</keyword>
<protein>
    <submittedName>
        <fullName evidence="2">Uncharacterized protein</fullName>
    </submittedName>
</protein>
<evidence type="ECO:0000313" key="2">
    <source>
        <dbReference type="EMBL" id="MFB9839862.1"/>
    </source>
</evidence>
<feature type="region of interest" description="Disordered" evidence="1">
    <location>
        <begin position="46"/>
        <end position="70"/>
    </location>
</feature>
<dbReference type="RefSeq" id="WP_378213056.1">
    <property type="nucleotide sequence ID" value="NZ_JBHLZP010000835.1"/>
</dbReference>
<evidence type="ECO:0000313" key="3">
    <source>
        <dbReference type="Proteomes" id="UP001589627"/>
    </source>
</evidence>
<proteinExistence type="predicted"/>
<feature type="compositionally biased region" description="Basic and acidic residues" evidence="1">
    <location>
        <begin position="50"/>
        <end position="59"/>
    </location>
</feature>
<name>A0ABV5YXP8_9ACTN</name>
<organism evidence="2 3">
    <name type="scientific">Actinoallomurus acaciae</name>
    <dbReference type="NCBI Taxonomy" id="502577"/>
    <lineage>
        <taxon>Bacteria</taxon>
        <taxon>Bacillati</taxon>
        <taxon>Actinomycetota</taxon>
        <taxon>Actinomycetes</taxon>
        <taxon>Streptosporangiales</taxon>
        <taxon>Thermomonosporaceae</taxon>
        <taxon>Actinoallomurus</taxon>
    </lineage>
</organism>
<gene>
    <name evidence="2" type="ORF">ACFFNX_47720</name>
</gene>